<feature type="signal peptide" evidence="2">
    <location>
        <begin position="1"/>
        <end position="23"/>
    </location>
</feature>
<dbReference type="Proteomes" id="UP000001880">
    <property type="component" value="Chromosome"/>
</dbReference>
<dbReference type="AlphaFoldDB" id="D0LP51"/>
<organism evidence="4 5">
    <name type="scientific">Haliangium ochraceum (strain DSM 14365 / JCM 11303 / SMP-2)</name>
    <dbReference type="NCBI Taxonomy" id="502025"/>
    <lineage>
        <taxon>Bacteria</taxon>
        <taxon>Pseudomonadati</taxon>
        <taxon>Myxococcota</taxon>
        <taxon>Polyangia</taxon>
        <taxon>Haliangiales</taxon>
        <taxon>Kofleriaceae</taxon>
        <taxon>Haliangium</taxon>
    </lineage>
</organism>
<gene>
    <name evidence="4" type="ordered locus">Hoch_6408</name>
</gene>
<keyword evidence="5" id="KW-1185">Reference proteome</keyword>
<feature type="domain" description="Peptidase S55" evidence="3">
    <location>
        <begin position="1"/>
        <end position="141"/>
    </location>
</feature>
<dbReference type="STRING" id="502025.Hoch_6408"/>
<evidence type="ECO:0000259" key="3">
    <source>
        <dbReference type="PROSITE" id="PS51494"/>
    </source>
</evidence>
<name>D0LP51_HALO1</name>
<dbReference type="eggNOG" id="COG1044">
    <property type="taxonomic scope" value="Bacteria"/>
</dbReference>
<feature type="chain" id="PRO_5003011538" description="Peptidase S55 domain-containing protein" evidence="2">
    <location>
        <begin position="24"/>
        <end position="635"/>
    </location>
</feature>
<feature type="compositionally biased region" description="Pro residues" evidence="1">
    <location>
        <begin position="142"/>
        <end position="151"/>
    </location>
</feature>
<sequence length="635" mass="67798">MLRTALACAAALASLAVALPAGAKPTEIFPLEQVRRGQTGYGMTTMAGTTPERFSFEVLGVLDNYLPKMDIILVKSDDPKLQVSGFWRGMSGSPLYVNGKLMCAFSYGFRFNKLAIGGCTPIHYMMREGFDTPRRLTDTPQPGEPLPPPPGVGSGVGPGARSHARVAPRSAATLEEWLRVAPAGTASSALGQAREPWLLRAPLPQARTHEVAGEGIGLVAAAVPLAMSGFSAPAFAVAQEVFRAFPVEPMRAGGTGRPNEGPSSFVAGGAIGVHLIRGDMSAAATGTVSYVEDGRVLGFGHPLFQAGELYAPVSAAQVHTVIPSAMHAFVVASPLREIGSLVQDRQSTIMADTRFKTSMIPVDIYVETARGKDVDKGEFHVEVLDNRFMTGSFAGMAAMAAISHYLPDRDRATVYMESTVEVRGFPPLTFVDYLNTEDGASSAIGGARGLRVLAPLLNNPFAPVTIERLTLRARIRYGGAFGNIEELRLPTVAPRPGQRSYIDVLMRTYDGVEFVEKVPFDVPEALAGSIVKLQVTAGDAAGLDAAPPENLAQLMSAFRKLLPGNVFAVTLYSADEGVAIDGQLIRDLPPSALDRLRPQSSTPRAAPYRWRARSVYPSRRVINGQADILIQIADE</sequence>
<dbReference type="RefSeq" id="WP_012831469.1">
    <property type="nucleotide sequence ID" value="NC_013440.1"/>
</dbReference>
<keyword evidence="2" id="KW-0732">Signal</keyword>
<protein>
    <recommendedName>
        <fullName evidence="3">Peptidase S55 domain-containing protein</fullName>
    </recommendedName>
</protein>
<dbReference type="OrthoDB" id="9765242at2"/>
<dbReference type="InterPro" id="IPR008763">
    <property type="entry name" value="Peptidase_S55"/>
</dbReference>
<evidence type="ECO:0000256" key="2">
    <source>
        <dbReference type="SAM" id="SignalP"/>
    </source>
</evidence>
<dbReference type="EMBL" id="CP001804">
    <property type="protein sequence ID" value="ACY18877.1"/>
    <property type="molecule type" value="Genomic_DNA"/>
</dbReference>
<evidence type="ECO:0000313" key="5">
    <source>
        <dbReference type="Proteomes" id="UP000001880"/>
    </source>
</evidence>
<reference evidence="4 5" key="1">
    <citation type="journal article" date="2010" name="Stand. Genomic Sci.">
        <title>Complete genome sequence of Haliangium ochraceum type strain (SMP-2).</title>
        <authorList>
            <consortium name="US DOE Joint Genome Institute (JGI-PGF)"/>
            <person name="Ivanova N."/>
            <person name="Daum C."/>
            <person name="Lang E."/>
            <person name="Abt B."/>
            <person name="Kopitz M."/>
            <person name="Saunders E."/>
            <person name="Lapidus A."/>
            <person name="Lucas S."/>
            <person name="Glavina Del Rio T."/>
            <person name="Nolan M."/>
            <person name="Tice H."/>
            <person name="Copeland A."/>
            <person name="Cheng J.F."/>
            <person name="Chen F."/>
            <person name="Bruce D."/>
            <person name="Goodwin L."/>
            <person name="Pitluck S."/>
            <person name="Mavromatis K."/>
            <person name="Pati A."/>
            <person name="Mikhailova N."/>
            <person name="Chen A."/>
            <person name="Palaniappan K."/>
            <person name="Land M."/>
            <person name="Hauser L."/>
            <person name="Chang Y.J."/>
            <person name="Jeffries C.D."/>
            <person name="Detter J.C."/>
            <person name="Brettin T."/>
            <person name="Rohde M."/>
            <person name="Goker M."/>
            <person name="Bristow J."/>
            <person name="Markowitz V."/>
            <person name="Eisen J.A."/>
            <person name="Hugenholtz P."/>
            <person name="Kyrpides N.C."/>
            <person name="Klenk H.P."/>
        </authorList>
    </citation>
    <scope>NUCLEOTIDE SEQUENCE [LARGE SCALE GENOMIC DNA]</scope>
    <source>
        <strain evidence="5">DSM 14365 / CIP 107738 / JCM 11303 / AJ 13395 / SMP-2</strain>
    </source>
</reference>
<accession>D0LP51</accession>
<feature type="region of interest" description="Disordered" evidence="1">
    <location>
        <begin position="132"/>
        <end position="162"/>
    </location>
</feature>
<dbReference type="HOGENOM" id="CLU_023510_1_0_7"/>
<dbReference type="PROSITE" id="PS51494">
    <property type="entry name" value="SPOIVB"/>
    <property type="match status" value="1"/>
</dbReference>
<evidence type="ECO:0000256" key="1">
    <source>
        <dbReference type="SAM" id="MobiDB-lite"/>
    </source>
</evidence>
<evidence type="ECO:0000313" key="4">
    <source>
        <dbReference type="EMBL" id="ACY18877.1"/>
    </source>
</evidence>
<proteinExistence type="predicted"/>
<dbReference type="KEGG" id="hoh:Hoch_6408"/>